<evidence type="ECO:0000256" key="2">
    <source>
        <dbReference type="ARBA" id="ARBA00022475"/>
    </source>
</evidence>
<dbReference type="PANTHER" id="PTHR30606:SF9">
    <property type="entry name" value="LIPID A BIOSYNTHESIS LAUROYLTRANSFERASE"/>
    <property type="match status" value="1"/>
</dbReference>
<dbReference type="RefSeq" id="WP_142817147.1">
    <property type="nucleotide sequence ID" value="NZ_CP035503.1"/>
</dbReference>
<comment type="subcellular location">
    <subcellularLocation>
        <location evidence="1">Cell inner membrane</location>
    </subcellularLocation>
</comment>
<dbReference type="AlphaFoldDB" id="A0A515D6K7"/>
<dbReference type="KEGG" id="rhf:EUB48_01140"/>
<evidence type="ECO:0000313" key="8">
    <source>
        <dbReference type="Proteomes" id="UP000316798"/>
    </source>
</evidence>
<dbReference type="Pfam" id="PF03279">
    <property type="entry name" value="Lip_A_acyltrans"/>
    <property type="match status" value="1"/>
</dbReference>
<keyword evidence="8" id="KW-1185">Reference proteome</keyword>
<dbReference type="GO" id="GO:0016746">
    <property type="term" value="F:acyltransferase activity"/>
    <property type="evidence" value="ECO:0007669"/>
    <property type="project" value="UniProtKB-KW"/>
</dbReference>
<keyword evidence="3" id="KW-0997">Cell inner membrane</keyword>
<dbReference type="InterPro" id="IPR004960">
    <property type="entry name" value="LipA_acyltrans"/>
</dbReference>
<name>A0A515D6K7_9BURK</name>
<evidence type="ECO:0000256" key="4">
    <source>
        <dbReference type="ARBA" id="ARBA00022679"/>
    </source>
</evidence>
<evidence type="ECO:0000256" key="5">
    <source>
        <dbReference type="ARBA" id="ARBA00023136"/>
    </source>
</evidence>
<evidence type="ECO:0000256" key="6">
    <source>
        <dbReference type="ARBA" id="ARBA00023315"/>
    </source>
</evidence>
<accession>A0A515D6K7</accession>
<dbReference type="GO" id="GO:0009247">
    <property type="term" value="P:glycolipid biosynthetic process"/>
    <property type="evidence" value="ECO:0007669"/>
    <property type="project" value="UniProtKB-ARBA"/>
</dbReference>
<keyword evidence="2" id="KW-1003">Cell membrane</keyword>
<gene>
    <name evidence="7" type="ORF">EUB48_01140</name>
</gene>
<dbReference type="PIRSF" id="PIRSF028561">
    <property type="entry name" value="Ac_Trasf"/>
    <property type="match status" value="1"/>
</dbReference>
<protein>
    <submittedName>
        <fullName evidence="7">Acyl-CoA synthetase</fullName>
    </submittedName>
</protein>
<dbReference type="InterPro" id="IPR014548">
    <property type="entry name" value="Ac_Trasf"/>
</dbReference>
<reference evidence="7 8" key="1">
    <citation type="submission" date="2019-01" db="EMBL/GenBank/DDBJ databases">
        <title>Genomic insights into a novel species Rhodoferax sp.</title>
        <authorList>
            <person name="Jin L."/>
        </authorList>
    </citation>
    <scope>NUCLEOTIDE SEQUENCE [LARGE SCALE GENOMIC DNA]</scope>
    <source>
        <strain evidence="7 8">CHu59-6-5</strain>
    </source>
</reference>
<keyword evidence="6" id="KW-0012">Acyltransferase</keyword>
<dbReference type="EMBL" id="CP035503">
    <property type="protein sequence ID" value="QDL36050.1"/>
    <property type="molecule type" value="Genomic_DNA"/>
</dbReference>
<dbReference type="PANTHER" id="PTHR30606">
    <property type="entry name" value="LIPID A BIOSYNTHESIS LAUROYL ACYLTRANSFERASE"/>
    <property type="match status" value="1"/>
</dbReference>
<evidence type="ECO:0000256" key="3">
    <source>
        <dbReference type="ARBA" id="ARBA00022519"/>
    </source>
</evidence>
<keyword evidence="5" id="KW-0472">Membrane</keyword>
<dbReference type="OrthoDB" id="9808633at2"/>
<organism evidence="7 8">
    <name type="scientific">Rhodoferax sediminis</name>
    <dbReference type="NCBI Taxonomy" id="2509614"/>
    <lineage>
        <taxon>Bacteria</taxon>
        <taxon>Pseudomonadati</taxon>
        <taxon>Pseudomonadota</taxon>
        <taxon>Betaproteobacteria</taxon>
        <taxon>Burkholderiales</taxon>
        <taxon>Comamonadaceae</taxon>
        <taxon>Rhodoferax</taxon>
    </lineage>
</organism>
<sequence length="326" mass="36204">MSERAVNVGAPADKPVNWKDSPERSNQFLLRVMCWISLSLGRRMARCVLRGIAVYFLLFSPKARLASRRYLQRVLKLPPPARVGWRHLLRHFMTFASVIHDRIYLVNDRFDLFDIELHRQQLITDVLAEGRGALLLGAHLGSFEVMRAVGRQQPGLRVVMVMYEENARKINALLAAINPAVQQDIVALGHVDSMMAVHELFETGAVVGILGDRSLGPDATVPLPFLGAPAPLPVGPFRMAAILRRPVLFMVGLYGGGNRYDVHFETVADFSNVPAGGRAAAIQAAMSRYAQLLEQYCEVAPYNWFNFFDFWQGAPAPAAAPSPDMP</sequence>
<evidence type="ECO:0000313" key="7">
    <source>
        <dbReference type="EMBL" id="QDL36050.1"/>
    </source>
</evidence>
<keyword evidence="4" id="KW-0808">Transferase</keyword>
<dbReference type="GO" id="GO:0005886">
    <property type="term" value="C:plasma membrane"/>
    <property type="evidence" value="ECO:0007669"/>
    <property type="project" value="UniProtKB-SubCell"/>
</dbReference>
<evidence type="ECO:0000256" key="1">
    <source>
        <dbReference type="ARBA" id="ARBA00004533"/>
    </source>
</evidence>
<dbReference type="Proteomes" id="UP000316798">
    <property type="component" value="Chromosome"/>
</dbReference>
<dbReference type="CDD" id="cd07984">
    <property type="entry name" value="LPLAT_LABLAT-like"/>
    <property type="match status" value="1"/>
</dbReference>
<proteinExistence type="predicted"/>